<dbReference type="InterPro" id="IPR045249">
    <property type="entry name" value="HARBI1-like"/>
</dbReference>
<feature type="region of interest" description="Disordered" evidence="8">
    <location>
        <begin position="301"/>
        <end position="335"/>
    </location>
</feature>
<keyword evidence="6" id="KW-0378">Hydrolase</keyword>
<dbReference type="Pfam" id="PF26138">
    <property type="entry name" value="DUF8040"/>
    <property type="match status" value="1"/>
</dbReference>
<feature type="compositionally biased region" description="Basic and acidic residues" evidence="8">
    <location>
        <begin position="354"/>
        <end position="381"/>
    </location>
</feature>
<dbReference type="PANTHER" id="PTHR22930:SF280">
    <property type="entry name" value="OS11G0202600 PROTEIN"/>
    <property type="match status" value="1"/>
</dbReference>
<keyword evidence="7" id="KW-0539">Nucleus</keyword>
<evidence type="ECO:0000256" key="6">
    <source>
        <dbReference type="ARBA" id="ARBA00022801"/>
    </source>
</evidence>
<evidence type="ECO:0000259" key="11">
    <source>
        <dbReference type="Pfam" id="PF26138"/>
    </source>
</evidence>
<evidence type="ECO:0000259" key="10">
    <source>
        <dbReference type="Pfam" id="PF13359"/>
    </source>
</evidence>
<dbReference type="OrthoDB" id="627406at2759"/>
<feature type="domain" description="DUF8040" evidence="11">
    <location>
        <begin position="559"/>
        <end position="649"/>
    </location>
</feature>
<evidence type="ECO:0000256" key="5">
    <source>
        <dbReference type="ARBA" id="ARBA00022723"/>
    </source>
</evidence>
<comment type="subcellular location">
    <subcellularLocation>
        <location evidence="2">Nucleus</location>
    </subcellularLocation>
</comment>
<dbReference type="Pfam" id="PF13359">
    <property type="entry name" value="DDE_Tnp_4"/>
    <property type="match status" value="1"/>
</dbReference>
<keyword evidence="4" id="KW-0540">Nuclease</keyword>
<evidence type="ECO:0000259" key="9">
    <source>
        <dbReference type="Pfam" id="PF12776"/>
    </source>
</evidence>
<dbReference type="GO" id="GO:0016787">
    <property type="term" value="F:hydrolase activity"/>
    <property type="evidence" value="ECO:0007669"/>
    <property type="project" value="UniProtKB-KW"/>
</dbReference>
<dbReference type="GO" id="GO:0004518">
    <property type="term" value="F:nuclease activity"/>
    <property type="evidence" value="ECO:0007669"/>
    <property type="project" value="UniProtKB-KW"/>
</dbReference>
<name>A0A5J9UQ54_9POAL</name>
<dbReference type="Proteomes" id="UP000324897">
    <property type="component" value="Chromosome 2"/>
</dbReference>
<comment type="caution">
    <text evidence="12">The sequence shown here is derived from an EMBL/GenBank/DDBJ whole genome shotgun (WGS) entry which is preliminary data.</text>
</comment>
<dbReference type="AlphaFoldDB" id="A0A5J9UQ54"/>
<proteinExistence type="inferred from homology"/>
<dbReference type="InterPro" id="IPR027806">
    <property type="entry name" value="HARBI1_dom"/>
</dbReference>
<keyword evidence="5" id="KW-0479">Metal-binding</keyword>
<dbReference type="GO" id="GO:0046872">
    <property type="term" value="F:metal ion binding"/>
    <property type="evidence" value="ECO:0007669"/>
    <property type="project" value="UniProtKB-KW"/>
</dbReference>
<dbReference type="GO" id="GO:0005634">
    <property type="term" value="C:nucleus"/>
    <property type="evidence" value="ECO:0007669"/>
    <property type="project" value="UniProtKB-SubCell"/>
</dbReference>
<feature type="domain" description="DDE Tnp4" evidence="10">
    <location>
        <begin position="685"/>
        <end position="837"/>
    </location>
</feature>
<evidence type="ECO:0000256" key="7">
    <source>
        <dbReference type="ARBA" id="ARBA00023242"/>
    </source>
</evidence>
<evidence type="ECO:0000313" key="13">
    <source>
        <dbReference type="Proteomes" id="UP000324897"/>
    </source>
</evidence>
<evidence type="ECO:0000256" key="4">
    <source>
        <dbReference type="ARBA" id="ARBA00022722"/>
    </source>
</evidence>
<comment type="cofactor">
    <cofactor evidence="1">
        <name>a divalent metal cation</name>
        <dbReference type="ChEBI" id="CHEBI:60240"/>
    </cofactor>
</comment>
<feature type="domain" description="Myb/SANT-like" evidence="9">
    <location>
        <begin position="8"/>
        <end position="100"/>
    </location>
</feature>
<dbReference type="InterPro" id="IPR024752">
    <property type="entry name" value="Myb/SANT-like_dom"/>
</dbReference>
<evidence type="ECO:0000256" key="3">
    <source>
        <dbReference type="ARBA" id="ARBA00006958"/>
    </source>
</evidence>
<evidence type="ECO:0008006" key="14">
    <source>
        <dbReference type="Google" id="ProtNLM"/>
    </source>
</evidence>
<feature type="non-terminal residue" evidence="12">
    <location>
        <position position="1"/>
    </location>
</feature>
<dbReference type="Gramene" id="TVU25347">
    <property type="protein sequence ID" value="TVU25347"/>
    <property type="gene ID" value="EJB05_27839"/>
</dbReference>
<evidence type="ECO:0000256" key="8">
    <source>
        <dbReference type="SAM" id="MobiDB-lite"/>
    </source>
</evidence>
<comment type="similarity">
    <text evidence="3">Belongs to the HARBI1 family.</text>
</comment>
<feature type="region of interest" description="Disordered" evidence="8">
    <location>
        <begin position="347"/>
        <end position="381"/>
    </location>
</feature>
<evidence type="ECO:0000256" key="2">
    <source>
        <dbReference type="ARBA" id="ARBA00004123"/>
    </source>
</evidence>
<dbReference type="Pfam" id="PF12776">
    <property type="entry name" value="Myb_DNA-bind_3"/>
    <property type="match status" value="1"/>
</dbReference>
<gene>
    <name evidence="12" type="ORF">EJB05_27839</name>
</gene>
<keyword evidence="13" id="KW-1185">Reference proteome</keyword>
<evidence type="ECO:0000256" key="1">
    <source>
        <dbReference type="ARBA" id="ARBA00001968"/>
    </source>
</evidence>
<organism evidence="12 13">
    <name type="scientific">Eragrostis curvula</name>
    <name type="common">weeping love grass</name>
    <dbReference type="NCBI Taxonomy" id="38414"/>
    <lineage>
        <taxon>Eukaryota</taxon>
        <taxon>Viridiplantae</taxon>
        <taxon>Streptophyta</taxon>
        <taxon>Embryophyta</taxon>
        <taxon>Tracheophyta</taxon>
        <taxon>Spermatophyta</taxon>
        <taxon>Magnoliopsida</taxon>
        <taxon>Liliopsida</taxon>
        <taxon>Poales</taxon>
        <taxon>Poaceae</taxon>
        <taxon>PACMAD clade</taxon>
        <taxon>Chloridoideae</taxon>
        <taxon>Eragrostideae</taxon>
        <taxon>Eragrostidinae</taxon>
        <taxon>Eragrostis</taxon>
    </lineage>
</organism>
<evidence type="ECO:0000313" key="12">
    <source>
        <dbReference type="EMBL" id="TVU25347.1"/>
    </source>
</evidence>
<accession>A0A5J9UQ54</accession>
<dbReference type="PANTHER" id="PTHR22930">
    <property type="match status" value="1"/>
</dbReference>
<reference evidence="12 13" key="1">
    <citation type="journal article" date="2019" name="Sci. Rep.">
        <title>A high-quality genome of Eragrostis curvula grass provides insights into Poaceae evolution and supports new strategies to enhance forage quality.</title>
        <authorList>
            <person name="Carballo J."/>
            <person name="Santos B.A.C.M."/>
            <person name="Zappacosta D."/>
            <person name="Garbus I."/>
            <person name="Selva J.P."/>
            <person name="Gallo C.A."/>
            <person name="Diaz A."/>
            <person name="Albertini E."/>
            <person name="Caccamo M."/>
            <person name="Echenique V."/>
        </authorList>
    </citation>
    <scope>NUCLEOTIDE SEQUENCE [LARGE SCALE GENOMIC DNA]</scope>
    <source>
        <strain evidence="13">cv. Victoria</strain>
        <tissue evidence="12">Leaf</tissue>
    </source>
</reference>
<dbReference type="InterPro" id="IPR058353">
    <property type="entry name" value="DUF8040"/>
</dbReference>
<protein>
    <recommendedName>
        <fullName evidence="14">Myb/SANT-like domain-containing protein</fullName>
    </recommendedName>
</protein>
<dbReference type="EMBL" id="RWGY01000013">
    <property type="protein sequence ID" value="TVU25347.1"/>
    <property type="molecule type" value="Genomic_DNA"/>
</dbReference>
<sequence>MNRQRANWDHDSMKLLLELCLHEKEASNFNSKGPNSEGWYNIHSGMKAKYGDKFSPEQTCRKLASLKKAYTGWKHLQLSQTGLGRDPNTGVISADGSFWAGVRKSLRGACQPPPFLDELSKLYDRTPQDRGTLVCAGGMSQRSVDSAGGVPQMMGNVGSAFRVDAVDAIGVPQRSVSVGSTWPVDVDGAGGVPQMSVNVGSAWPVDVDGAGGVPQRSVNVASAWPVDVDGAGAVPQRSVNVGSPWSVNFGSPYGAPQRSVNFGSPCGAPQRSLNVGSPYVVAPRSVNVCSVGGVGQMSLNVGSDDTPQWPAASARRNSEQVDVNSPPRKRTSSSLEDCAHILAANAVHQMQRRNKSDSERRKKSDSERRRKPDSEHQWKPVPEEVELKQVFKVLKDDGIEGGSELHCKAFILCKEKLNRLAFLELSKPEARMNWIMFNWEHQQHKDTCNQHSIQSCKDRLIISERDAAARAINTVNKGAGTASNLFSIDANICRISASIEEYSYNSDTSSAYNSDTSSDASSIIYHVAAFGVTATALAISRNNEQPAVAHHPPLPFPHVTGRQWVQLNLHNPTRCWKNFRMSPISFLHLHELLVRHHGLQSTQEVESIEALAMFVWSCAHAQPAGQIEDKFERSASTVSRKMSEVGQVIFHFANYVIGPRDPDYRTISPEVAKYSPFFDGCIGVVDGTHIPIKASSRQLRQNLINRVGATTFNVLAIVNFDSRFTFVATGTSGGCYDMEVLRRCWANRSFPHPPRGLYYLVDSAYELRGGYLPPYPMTERAPQTREAKFNKYHSLLRLKVERSFGTVKGKWRILRGIPFSDTDLQNNIIIACFALNNYVQATTAGPQNEAAIYGNASVLKMLETYGHNNMKFVRDWIAQGVELFQ</sequence>